<sequence>MSEGISIVLSPVQLAAVLSDGTLSEAETLTNRILGGVGILFGGIELAGATALCLVPEPTGFTKAGCVVVGAHSLDTINSAADQMLTGQDVRTATHKLAVEMAKNFGADSNTAVNVGMTIDIAVPLGFGLAIGASRIAYVRAGNFKLIEHEGMKGVKAGGHTIAKHVAVPEQELLARLQRSPDMISASSFHSLYGAELFVSKTLKANRLRIIHWANTNNPHNMLKLEFNAGRSVGYGFKQGNPKKLTSNTVRVILLKKVYQGKPYFVLTAYPVMEYSL</sequence>
<dbReference type="Proteomes" id="UP000671960">
    <property type="component" value="Chromosome"/>
</dbReference>
<gene>
    <name evidence="2" type="ORF">HC231_02670</name>
</gene>
<evidence type="ECO:0000313" key="2">
    <source>
        <dbReference type="EMBL" id="QTF06959.1"/>
    </source>
</evidence>
<proteinExistence type="predicted"/>
<dbReference type="InterPro" id="IPR041436">
    <property type="entry name" value="RNAse_A_bac"/>
</dbReference>
<dbReference type="RefSeq" id="WP_208229603.1">
    <property type="nucleotide sequence ID" value="NZ_CP050854.1"/>
</dbReference>
<feature type="domain" description="Bacterial CdiA-CT RNAse A" evidence="1">
    <location>
        <begin position="159"/>
        <end position="271"/>
    </location>
</feature>
<reference evidence="2 3" key="1">
    <citation type="submission" date="2020-03" db="EMBL/GenBank/DDBJ databases">
        <authorList>
            <person name="Bakhshi Ganjeh M."/>
        </authorList>
    </citation>
    <scope>NUCLEOTIDE SEQUENCE [LARGE SCALE GENOMIC DNA]</scope>
    <source>
        <strain evidence="3">Iran 50</strain>
    </source>
</reference>
<dbReference type="CDD" id="cd20684">
    <property type="entry name" value="CdiA-CT_Yk_RNaseA-like"/>
    <property type="match status" value="1"/>
</dbReference>
<evidence type="ECO:0000259" key="1">
    <source>
        <dbReference type="Pfam" id="PF18431"/>
    </source>
</evidence>
<name>A0ABX7UMY5_9GAMM</name>
<dbReference type="Pfam" id="PF18431">
    <property type="entry name" value="RNAse_A_bac"/>
    <property type="match status" value="1"/>
</dbReference>
<accession>A0ABX7UMY5</accession>
<organism evidence="2 3">
    <name type="scientific">Brenneria izadpanahii</name>
    <dbReference type="NCBI Taxonomy" id="2722756"/>
    <lineage>
        <taxon>Bacteria</taxon>
        <taxon>Pseudomonadati</taxon>
        <taxon>Pseudomonadota</taxon>
        <taxon>Gammaproteobacteria</taxon>
        <taxon>Enterobacterales</taxon>
        <taxon>Pectobacteriaceae</taxon>
        <taxon>Brenneria</taxon>
    </lineage>
</organism>
<evidence type="ECO:0000313" key="3">
    <source>
        <dbReference type="Proteomes" id="UP000671960"/>
    </source>
</evidence>
<dbReference type="EMBL" id="CP050854">
    <property type="protein sequence ID" value="QTF06959.1"/>
    <property type="molecule type" value="Genomic_DNA"/>
</dbReference>
<keyword evidence="3" id="KW-1185">Reference proteome</keyword>
<protein>
    <recommendedName>
        <fullName evidence="1">Bacterial CdiA-CT RNAse A domain-containing protein</fullName>
    </recommendedName>
</protein>